<dbReference type="RefSeq" id="WP_408167190.1">
    <property type="nucleotide sequence ID" value="NZ_JAQQFR010000004.1"/>
</dbReference>
<accession>A0ABW8Z5W4</accession>
<protein>
    <submittedName>
        <fullName evidence="8">Cache domain-containing protein</fullName>
    </submittedName>
</protein>
<reference evidence="8 9" key="1">
    <citation type="journal article" date="2024" name="Chem. Sci.">
        <title>Discovery of megapolipeptins by genome mining of a Burkholderiales bacteria collection.</title>
        <authorList>
            <person name="Paulo B.S."/>
            <person name="Recchia M.J.J."/>
            <person name="Lee S."/>
            <person name="Fergusson C.H."/>
            <person name="Romanowski S.B."/>
            <person name="Hernandez A."/>
            <person name="Krull N."/>
            <person name="Liu D.Y."/>
            <person name="Cavanagh H."/>
            <person name="Bos A."/>
            <person name="Gray C.A."/>
            <person name="Murphy B.T."/>
            <person name="Linington R.G."/>
            <person name="Eustaquio A.S."/>
        </authorList>
    </citation>
    <scope>NUCLEOTIDE SEQUENCE [LARGE SCALE GENOMIC DNA]</scope>
    <source>
        <strain evidence="8 9">RL21-008-BIB-B</strain>
    </source>
</reference>
<evidence type="ECO:0000256" key="6">
    <source>
        <dbReference type="SAM" id="Phobius"/>
    </source>
</evidence>
<evidence type="ECO:0000256" key="4">
    <source>
        <dbReference type="ARBA" id="ARBA00022989"/>
    </source>
</evidence>
<dbReference type="InterPro" id="IPR029151">
    <property type="entry name" value="Sensor-like_sf"/>
</dbReference>
<dbReference type="Pfam" id="PF02743">
    <property type="entry name" value="dCache_1"/>
    <property type="match status" value="1"/>
</dbReference>
<keyword evidence="4 6" id="KW-1133">Transmembrane helix</keyword>
<evidence type="ECO:0000313" key="9">
    <source>
        <dbReference type="Proteomes" id="UP001629214"/>
    </source>
</evidence>
<dbReference type="InterPro" id="IPR033479">
    <property type="entry name" value="dCache_1"/>
</dbReference>
<dbReference type="EMBL" id="JAQQFR010000004">
    <property type="protein sequence ID" value="MFL9878331.1"/>
    <property type="molecule type" value="Genomic_DNA"/>
</dbReference>
<keyword evidence="3 6" id="KW-0812">Transmembrane</keyword>
<evidence type="ECO:0000313" key="8">
    <source>
        <dbReference type="EMBL" id="MFL9878331.1"/>
    </source>
</evidence>
<dbReference type="Proteomes" id="UP001629214">
    <property type="component" value="Unassembled WGS sequence"/>
</dbReference>
<dbReference type="Gene3D" id="3.30.450.20">
    <property type="entry name" value="PAS domain"/>
    <property type="match status" value="1"/>
</dbReference>
<keyword evidence="9" id="KW-1185">Reference proteome</keyword>
<evidence type="ECO:0000259" key="7">
    <source>
        <dbReference type="Pfam" id="PF02743"/>
    </source>
</evidence>
<comment type="subcellular location">
    <subcellularLocation>
        <location evidence="1">Cell membrane</location>
        <topology evidence="1">Multi-pass membrane protein</topology>
    </subcellularLocation>
</comment>
<name>A0ABW8Z5W4_9BURK</name>
<organism evidence="8 9">
    <name type="scientific">Herbaspirillum rhizosphaerae</name>
    <dbReference type="NCBI Taxonomy" id="346179"/>
    <lineage>
        <taxon>Bacteria</taxon>
        <taxon>Pseudomonadati</taxon>
        <taxon>Pseudomonadota</taxon>
        <taxon>Betaproteobacteria</taxon>
        <taxon>Burkholderiales</taxon>
        <taxon>Oxalobacteraceae</taxon>
        <taxon>Herbaspirillum</taxon>
    </lineage>
</organism>
<keyword evidence="2" id="KW-1003">Cell membrane</keyword>
<evidence type="ECO:0000256" key="3">
    <source>
        <dbReference type="ARBA" id="ARBA00022692"/>
    </source>
</evidence>
<evidence type="ECO:0000256" key="2">
    <source>
        <dbReference type="ARBA" id="ARBA00022475"/>
    </source>
</evidence>
<comment type="caution">
    <text evidence="8">The sequence shown here is derived from an EMBL/GenBank/DDBJ whole genome shotgun (WGS) entry which is preliminary data.</text>
</comment>
<feature type="transmembrane region" description="Helical" evidence="6">
    <location>
        <begin position="12"/>
        <end position="37"/>
    </location>
</feature>
<keyword evidence="5 6" id="KW-0472">Membrane</keyword>
<sequence length="326" mass="36317">MIHILRSSSSLAKVLILPFVVLILALSLLVGLLSYFAGRHAVVSVAEQMLDQTADRVALTVQRHIDGATSVLESAYPRGLPAAPDINTDLEAMRARFWSATSMHPELNNYVFYGNRSGDFVGLFRFAPDDAELRVKRASLDYRSAYRFDSIGGQLSMPKNDETKFDPRTRPWYAAGQNSDRDAWSEIYINYWDKDLVATRSRRVLSKNGQFEGVIATDVSLKALNDFIRDLHVSARGVAFIMESNGNLIASSGGENIYTDKQGQVGRLRADISQNQIIRSAYLTLQQHLAEEQNVGSTNSTFTFQGPDDETIYASYSWVRDNAGLS</sequence>
<gene>
    <name evidence="8" type="ORF">PQR63_08065</name>
</gene>
<evidence type="ECO:0000256" key="5">
    <source>
        <dbReference type="ARBA" id="ARBA00023136"/>
    </source>
</evidence>
<dbReference type="SUPFAM" id="SSF103190">
    <property type="entry name" value="Sensory domain-like"/>
    <property type="match status" value="1"/>
</dbReference>
<evidence type="ECO:0000256" key="1">
    <source>
        <dbReference type="ARBA" id="ARBA00004651"/>
    </source>
</evidence>
<feature type="domain" description="Cache" evidence="7">
    <location>
        <begin position="42"/>
        <end position="305"/>
    </location>
</feature>
<proteinExistence type="predicted"/>